<reference evidence="1 2" key="1">
    <citation type="submission" date="2015-02" db="EMBL/GenBank/DDBJ databases">
        <title>Single-cell genomics of uncultivated deep-branching MTB reveals a conserved set of magnetosome genes.</title>
        <authorList>
            <person name="Kolinko S."/>
            <person name="Richter M."/>
            <person name="Glockner F.O."/>
            <person name="Brachmann A."/>
            <person name="Schuler D."/>
        </authorList>
    </citation>
    <scope>NUCLEOTIDE SEQUENCE [LARGE SCALE GENOMIC DNA]</scope>
    <source>
        <strain evidence="1">TM-1</strain>
    </source>
</reference>
<proteinExistence type="predicted"/>
<evidence type="ECO:0000313" key="2">
    <source>
        <dbReference type="Proteomes" id="UP000033423"/>
    </source>
</evidence>
<protein>
    <submittedName>
        <fullName evidence="1">Uncharacterized protein</fullName>
    </submittedName>
</protein>
<comment type="caution">
    <text evidence="1">The sequence shown here is derived from an EMBL/GenBank/DDBJ whole genome shotgun (WGS) entry which is preliminary data.</text>
</comment>
<organism evidence="1 2">
    <name type="scientific">Candidatus Magnetobacterium bavaricum</name>
    <dbReference type="NCBI Taxonomy" id="29290"/>
    <lineage>
        <taxon>Bacteria</taxon>
        <taxon>Pseudomonadati</taxon>
        <taxon>Nitrospirota</taxon>
        <taxon>Thermodesulfovibrionia</taxon>
        <taxon>Thermodesulfovibrionales</taxon>
        <taxon>Candidatus Magnetobacteriaceae</taxon>
        <taxon>Candidatus Magnetobacterium</taxon>
    </lineage>
</organism>
<sequence>MISQETIDAIRLKYGTFKNELDERSNRVWAAIEANALGYGGV</sequence>
<gene>
    <name evidence="1" type="ORF">MBAV_005929</name>
</gene>
<feature type="non-terminal residue" evidence="1">
    <location>
        <position position="42"/>
    </location>
</feature>
<accession>A0A0F3GIU6</accession>
<evidence type="ECO:0000313" key="1">
    <source>
        <dbReference type="EMBL" id="KJU81879.1"/>
    </source>
</evidence>
<dbReference type="AlphaFoldDB" id="A0A0F3GIU6"/>
<keyword evidence="2" id="KW-1185">Reference proteome</keyword>
<dbReference type="Proteomes" id="UP000033423">
    <property type="component" value="Unassembled WGS sequence"/>
</dbReference>
<name>A0A0F3GIU6_9BACT</name>
<dbReference type="EMBL" id="LACI01002522">
    <property type="protein sequence ID" value="KJU81879.1"/>
    <property type="molecule type" value="Genomic_DNA"/>
</dbReference>